<dbReference type="SUPFAM" id="SSF53448">
    <property type="entry name" value="Nucleotide-diphospho-sugar transferases"/>
    <property type="match status" value="1"/>
</dbReference>
<sequence>MISVCIATYNGEKYIGEQLNSILSQLDNNDEVIISDDHSKDNTLNVIRDLGDVRIKIFNNEMENGYSKNFENAIKKASGDIIFICDQDDVWFDNKIQTMIEALYKAPLAIHNALIVDSQLDLINNSHFDLYQVKKGFLKNFLKTRYIGACMAFKREILQKALPFPQNQKLCAYDYWLTLIAEFYYKVELVKEPLIKYRRHLDNASTGGTKSNNSFMKKINMRIYSFYHLLKR</sequence>
<keyword evidence="3" id="KW-1185">Reference proteome</keyword>
<feature type="domain" description="Glycosyltransferase 2-like" evidence="1">
    <location>
        <begin position="3"/>
        <end position="160"/>
    </location>
</feature>
<reference evidence="2 3" key="1">
    <citation type="submission" date="2023-07" db="EMBL/GenBank/DDBJ databases">
        <title>Sorghum-associated microbial communities from plants grown in Nebraska, USA.</title>
        <authorList>
            <person name="Schachtman D."/>
        </authorList>
    </citation>
    <scope>NUCLEOTIDE SEQUENCE [LARGE SCALE GENOMIC DNA]</scope>
    <source>
        <strain evidence="2 3">4129</strain>
    </source>
</reference>
<dbReference type="PANTHER" id="PTHR22916:SF3">
    <property type="entry name" value="UDP-GLCNAC:BETAGAL BETA-1,3-N-ACETYLGLUCOSAMINYLTRANSFERASE-LIKE PROTEIN 1"/>
    <property type="match status" value="1"/>
</dbReference>
<dbReference type="InterPro" id="IPR029044">
    <property type="entry name" value="Nucleotide-diphossugar_trans"/>
</dbReference>
<organism evidence="2 3">
    <name type="scientific">Flavobacterium piscis</name>
    <dbReference type="NCBI Taxonomy" id="1114874"/>
    <lineage>
        <taxon>Bacteria</taxon>
        <taxon>Pseudomonadati</taxon>
        <taxon>Bacteroidota</taxon>
        <taxon>Flavobacteriia</taxon>
        <taxon>Flavobacteriales</taxon>
        <taxon>Flavobacteriaceae</taxon>
        <taxon>Flavobacterium</taxon>
    </lineage>
</organism>
<dbReference type="Proteomes" id="UP001269081">
    <property type="component" value="Unassembled WGS sequence"/>
</dbReference>
<protein>
    <submittedName>
        <fullName evidence="2">Glycosyltransferase involved in cell wall biosynthesis</fullName>
    </submittedName>
</protein>
<dbReference type="Pfam" id="PF00535">
    <property type="entry name" value="Glycos_transf_2"/>
    <property type="match status" value="1"/>
</dbReference>
<dbReference type="Gene3D" id="3.90.550.10">
    <property type="entry name" value="Spore Coat Polysaccharide Biosynthesis Protein SpsA, Chain A"/>
    <property type="match status" value="1"/>
</dbReference>
<gene>
    <name evidence="2" type="ORF">J2W48_000913</name>
</gene>
<accession>A0ABU1Y4J8</accession>
<evidence type="ECO:0000259" key="1">
    <source>
        <dbReference type="Pfam" id="PF00535"/>
    </source>
</evidence>
<dbReference type="InterPro" id="IPR001173">
    <property type="entry name" value="Glyco_trans_2-like"/>
</dbReference>
<comment type="caution">
    <text evidence="2">The sequence shown here is derived from an EMBL/GenBank/DDBJ whole genome shotgun (WGS) entry which is preliminary data.</text>
</comment>
<proteinExistence type="predicted"/>
<dbReference type="RefSeq" id="WP_310278704.1">
    <property type="nucleotide sequence ID" value="NZ_JAVDWQ010000002.1"/>
</dbReference>
<evidence type="ECO:0000313" key="3">
    <source>
        <dbReference type="Proteomes" id="UP001269081"/>
    </source>
</evidence>
<dbReference type="EMBL" id="JAVDWQ010000002">
    <property type="protein sequence ID" value="MDR7208983.1"/>
    <property type="molecule type" value="Genomic_DNA"/>
</dbReference>
<name>A0ABU1Y4J8_9FLAO</name>
<evidence type="ECO:0000313" key="2">
    <source>
        <dbReference type="EMBL" id="MDR7208983.1"/>
    </source>
</evidence>
<dbReference type="PANTHER" id="PTHR22916">
    <property type="entry name" value="GLYCOSYLTRANSFERASE"/>
    <property type="match status" value="1"/>
</dbReference>